<feature type="transmembrane region" description="Helical" evidence="1">
    <location>
        <begin position="452"/>
        <end position="473"/>
    </location>
</feature>
<accession>A0ABV6UKH7</accession>
<dbReference type="Proteomes" id="UP001592528">
    <property type="component" value="Unassembled WGS sequence"/>
</dbReference>
<feature type="transmembrane region" description="Helical" evidence="1">
    <location>
        <begin position="166"/>
        <end position="190"/>
    </location>
</feature>
<dbReference type="Pfam" id="PF09913">
    <property type="entry name" value="DUF2142"/>
    <property type="match status" value="1"/>
</dbReference>
<feature type="transmembrane region" description="Helical" evidence="1">
    <location>
        <begin position="219"/>
        <end position="236"/>
    </location>
</feature>
<gene>
    <name evidence="2" type="ORF">ACEZDJ_11790</name>
</gene>
<dbReference type="RefSeq" id="WP_030262612.1">
    <property type="nucleotide sequence ID" value="NZ_JBHEZZ010000005.1"/>
</dbReference>
<feature type="transmembrane region" description="Helical" evidence="1">
    <location>
        <begin position="396"/>
        <end position="417"/>
    </location>
</feature>
<organism evidence="2 3">
    <name type="scientific">Streptacidiphilus cavernicola</name>
    <dbReference type="NCBI Taxonomy" id="3342716"/>
    <lineage>
        <taxon>Bacteria</taxon>
        <taxon>Bacillati</taxon>
        <taxon>Actinomycetota</taxon>
        <taxon>Actinomycetes</taxon>
        <taxon>Kitasatosporales</taxon>
        <taxon>Streptomycetaceae</taxon>
        <taxon>Streptacidiphilus</taxon>
    </lineage>
</organism>
<dbReference type="EMBL" id="JBHEZZ010000005">
    <property type="protein sequence ID" value="MFC1401967.1"/>
    <property type="molecule type" value="Genomic_DNA"/>
</dbReference>
<feature type="transmembrane region" description="Helical" evidence="1">
    <location>
        <begin position="506"/>
        <end position="523"/>
    </location>
</feature>
<sequence length="537" mass="56913">MAVAAVGSNPSAVAEPGGAKERWTPLRVFWWAFVGFLVLGIGWGLAVPYDGFADEARHVARAYSAAGGQLVFHGDLVTVDTQATGGPAAGTPLIKVPRSLAPNAPSGSACFQQDPGLAASCSPPAGRTQDEHTIVEIPSGAGYYNPIYYVIVGQPLRLWPNSTGIYLARLLSDAMVSALFAAAFAITAMARRGRRMLAGLLVALTPVAINLAPAINPAGLEIGGAAVLWTALVLLVDGRQRSANLVRLASLGAAIVATVRFGGILWLALIVGVAALGMDRDRLRRLTRLRLVRRWGTFVAVAVAAGALWTLWQDPAGDAVSTSGDRSLAYKVFAALSVDTWDRGEYLVKGMVGLVGFGETSPPAIVFPVWFCAFGALLFTAVVLTRRLDRIRLGILVIGTFGVLIASDVGPISQGWYLSQGRYGLPAILGVPILGAYLLVERGVFSEAHLRTLTRAYVLLLLPLQLLTFYTAMLRYQQGLKGGNPLPVQPWNPFVGSWLPASGPELPLAAAVIGLAVLGWLVWRMTPPQPEPALANM</sequence>
<keyword evidence="1" id="KW-1133">Transmembrane helix</keyword>
<feature type="transmembrane region" description="Helical" evidence="1">
    <location>
        <begin position="248"/>
        <end position="274"/>
    </location>
</feature>
<feature type="transmembrane region" description="Helical" evidence="1">
    <location>
        <begin position="423"/>
        <end position="440"/>
    </location>
</feature>
<protein>
    <submittedName>
        <fullName evidence="2">DUF2142 domain-containing protein</fullName>
    </submittedName>
</protein>
<feature type="transmembrane region" description="Helical" evidence="1">
    <location>
        <begin position="364"/>
        <end position="384"/>
    </location>
</feature>
<reference evidence="2 3" key="1">
    <citation type="submission" date="2024-09" db="EMBL/GenBank/DDBJ databases">
        <authorList>
            <person name="Lee S.D."/>
        </authorList>
    </citation>
    <scope>NUCLEOTIDE SEQUENCE [LARGE SCALE GENOMIC DNA]</scope>
    <source>
        <strain evidence="2 3">N1-5</strain>
    </source>
</reference>
<keyword evidence="1" id="KW-0472">Membrane</keyword>
<keyword evidence="1" id="KW-0812">Transmembrane</keyword>
<name>A0ABV6UKH7_9ACTN</name>
<evidence type="ECO:0000313" key="2">
    <source>
        <dbReference type="EMBL" id="MFC1401967.1"/>
    </source>
</evidence>
<feature type="transmembrane region" description="Helical" evidence="1">
    <location>
        <begin position="28"/>
        <end position="47"/>
    </location>
</feature>
<evidence type="ECO:0000256" key="1">
    <source>
        <dbReference type="SAM" id="Phobius"/>
    </source>
</evidence>
<evidence type="ECO:0000313" key="3">
    <source>
        <dbReference type="Proteomes" id="UP001592528"/>
    </source>
</evidence>
<comment type="caution">
    <text evidence="2">The sequence shown here is derived from an EMBL/GenBank/DDBJ whole genome shotgun (WGS) entry which is preliminary data.</text>
</comment>
<feature type="transmembrane region" description="Helical" evidence="1">
    <location>
        <begin position="295"/>
        <end position="312"/>
    </location>
</feature>
<dbReference type="InterPro" id="IPR018674">
    <property type="entry name" value="DUF2142_membrane"/>
</dbReference>
<keyword evidence="3" id="KW-1185">Reference proteome</keyword>
<proteinExistence type="predicted"/>